<protein>
    <submittedName>
        <fullName evidence="2">Uncharacterized protein</fullName>
    </submittedName>
</protein>
<keyword evidence="3" id="KW-1185">Reference proteome</keyword>
<dbReference type="Proteomes" id="UP001501752">
    <property type="component" value="Unassembled WGS sequence"/>
</dbReference>
<sequence>MIHNDVARRTAPRMPARSLTPRTLACTDCAVPDEPTPRLLTRPLPLRALGRTETDG</sequence>
<evidence type="ECO:0000313" key="3">
    <source>
        <dbReference type="Proteomes" id="UP001501752"/>
    </source>
</evidence>
<feature type="region of interest" description="Disordered" evidence="1">
    <location>
        <begin position="27"/>
        <end position="56"/>
    </location>
</feature>
<organism evidence="2 3">
    <name type="scientific">Kitasatospora terrestris</name>
    <dbReference type="NCBI Taxonomy" id="258051"/>
    <lineage>
        <taxon>Bacteria</taxon>
        <taxon>Bacillati</taxon>
        <taxon>Actinomycetota</taxon>
        <taxon>Actinomycetes</taxon>
        <taxon>Kitasatosporales</taxon>
        <taxon>Streptomycetaceae</taxon>
        <taxon>Kitasatospora</taxon>
    </lineage>
</organism>
<proteinExistence type="predicted"/>
<evidence type="ECO:0000313" key="2">
    <source>
        <dbReference type="EMBL" id="GAA4855844.1"/>
    </source>
</evidence>
<dbReference type="EMBL" id="BAABIS010000001">
    <property type="protein sequence ID" value="GAA4855844.1"/>
    <property type="molecule type" value="Genomic_DNA"/>
</dbReference>
<name>A0ABP9DPM3_9ACTN</name>
<feature type="compositionally biased region" description="Low complexity" evidence="1">
    <location>
        <begin position="37"/>
        <end position="49"/>
    </location>
</feature>
<accession>A0ABP9DPM3</accession>
<evidence type="ECO:0000256" key="1">
    <source>
        <dbReference type="SAM" id="MobiDB-lite"/>
    </source>
</evidence>
<comment type="caution">
    <text evidence="2">The sequence shown here is derived from an EMBL/GenBank/DDBJ whole genome shotgun (WGS) entry which is preliminary data.</text>
</comment>
<reference evidence="3" key="1">
    <citation type="journal article" date="2019" name="Int. J. Syst. Evol. Microbiol.">
        <title>The Global Catalogue of Microorganisms (GCM) 10K type strain sequencing project: providing services to taxonomists for standard genome sequencing and annotation.</title>
        <authorList>
            <consortium name="The Broad Institute Genomics Platform"/>
            <consortium name="The Broad Institute Genome Sequencing Center for Infectious Disease"/>
            <person name="Wu L."/>
            <person name="Ma J."/>
        </authorList>
    </citation>
    <scope>NUCLEOTIDE SEQUENCE [LARGE SCALE GENOMIC DNA]</scope>
    <source>
        <strain evidence="3">JCM 13006</strain>
    </source>
</reference>
<gene>
    <name evidence="2" type="ORF">GCM10023235_36700</name>
</gene>
<dbReference type="RefSeq" id="WP_345697924.1">
    <property type="nucleotide sequence ID" value="NZ_BAABIS010000001.1"/>
</dbReference>